<dbReference type="KEGG" id="dov:DSCO28_53990"/>
<dbReference type="AlphaFoldDB" id="A0A5K7ZX50"/>
<sequence>MLRSTRMLCALSVTVLFLFASNAFALKLATLEVSDSYIEVGESFDITISVYDDGSLGTLTAFGFDFSTDNDFSYFSYDGYLENSDWDYTEAGSSLEGMYSSLESNSGQEVLLVTLSFTALLEGTDTLSISGIFGDYSGLYYDNGDESVTGSLEIAVNAAPVPEPATLLLVGTGLLGVFGVRKRYIK</sequence>
<dbReference type="Proteomes" id="UP000425960">
    <property type="component" value="Chromosome"/>
</dbReference>
<name>A0A5K7ZX50_9BACT</name>
<dbReference type="NCBIfam" id="TIGR02595">
    <property type="entry name" value="PEP_CTERM"/>
    <property type="match status" value="1"/>
</dbReference>
<reference evidence="3 4" key="1">
    <citation type="submission" date="2019-11" db="EMBL/GenBank/DDBJ databases">
        <title>Comparative genomics of hydrocarbon-degrading Desulfosarcina strains.</title>
        <authorList>
            <person name="Watanabe M."/>
            <person name="Kojima H."/>
            <person name="Fukui M."/>
        </authorList>
    </citation>
    <scope>NUCLEOTIDE SEQUENCE [LARGE SCALE GENOMIC DNA]</scope>
    <source>
        <strain evidence="3 4">28bB2T</strain>
    </source>
</reference>
<protein>
    <recommendedName>
        <fullName evidence="2">Ice-binding protein C-terminal domain-containing protein</fullName>
    </recommendedName>
</protein>
<feature type="chain" id="PRO_5024395718" description="Ice-binding protein C-terminal domain-containing protein" evidence="1">
    <location>
        <begin position="26"/>
        <end position="186"/>
    </location>
</feature>
<keyword evidence="1" id="KW-0732">Signal</keyword>
<organism evidence="3 4">
    <name type="scientific">Desulfosarcina ovata subsp. sediminis</name>
    <dbReference type="NCBI Taxonomy" id="885957"/>
    <lineage>
        <taxon>Bacteria</taxon>
        <taxon>Pseudomonadati</taxon>
        <taxon>Thermodesulfobacteriota</taxon>
        <taxon>Desulfobacteria</taxon>
        <taxon>Desulfobacterales</taxon>
        <taxon>Desulfosarcinaceae</taxon>
        <taxon>Desulfosarcina</taxon>
    </lineage>
</organism>
<proteinExistence type="predicted"/>
<dbReference type="RefSeq" id="WP_155324633.1">
    <property type="nucleotide sequence ID" value="NZ_AP021876.1"/>
</dbReference>
<evidence type="ECO:0000313" key="4">
    <source>
        <dbReference type="Proteomes" id="UP000425960"/>
    </source>
</evidence>
<gene>
    <name evidence="3" type="ORF">DSCO28_53990</name>
</gene>
<evidence type="ECO:0000256" key="1">
    <source>
        <dbReference type="SAM" id="SignalP"/>
    </source>
</evidence>
<feature type="domain" description="Ice-binding protein C-terminal" evidence="2">
    <location>
        <begin position="160"/>
        <end position="183"/>
    </location>
</feature>
<evidence type="ECO:0000313" key="3">
    <source>
        <dbReference type="EMBL" id="BBO84833.1"/>
    </source>
</evidence>
<dbReference type="Pfam" id="PF07589">
    <property type="entry name" value="PEP-CTERM"/>
    <property type="match status" value="1"/>
</dbReference>
<feature type="signal peptide" evidence="1">
    <location>
        <begin position="1"/>
        <end position="25"/>
    </location>
</feature>
<evidence type="ECO:0000259" key="2">
    <source>
        <dbReference type="Pfam" id="PF07589"/>
    </source>
</evidence>
<dbReference type="InterPro" id="IPR013424">
    <property type="entry name" value="Ice-binding_C"/>
</dbReference>
<dbReference type="EMBL" id="AP021876">
    <property type="protein sequence ID" value="BBO84833.1"/>
    <property type="molecule type" value="Genomic_DNA"/>
</dbReference>
<accession>A0A5K7ZX50</accession>